<sequence length="64" mass="7731">MNNTKFRREGNKYIVSQEDINFFHENGYVVFHDVINEEELKKIDKIYEIFLKGEVKNMGRDFVT</sequence>
<dbReference type="Proteomes" id="UP000249910">
    <property type="component" value="Chromosome"/>
</dbReference>
<evidence type="ECO:0000313" key="1">
    <source>
        <dbReference type="EMBL" id="ASG68689.1"/>
    </source>
</evidence>
<organism evidence="1 2">
    <name type="scientific">Francisella halioticida</name>
    <dbReference type="NCBI Taxonomy" id="549298"/>
    <lineage>
        <taxon>Bacteria</taxon>
        <taxon>Pseudomonadati</taxon>
        <taxon>Pseudomonadota</taxon>
        <taxon>Gammaproteobacteria</taxon>
        <taxon>Thiotrichales</taxon>
        <taxon>Francisellaceae</taxon>
        <taxon>Francisella</taxon>
    </lineage>
</organism>
<dbReference type="SUPFAM" id="SSF51197">
    <property type="entry name" value="Clavaminate synthase-like"/>
    <property type="match status" value="1"/>
</dbReference>
<dbReference type="RefSeq" id="WP_088773163.1">
    <property type="nucleotide sequence ID" value="NZ_AP023082.1"/>
</dbReference>
<keyword evidence="2" id="KW-1185">Reference proteome</keyword>
<evidence type="ECO:0008006" key="3">
    <source>
        <dbReference type="Google" id="ProtNLM"/>
    </source>
</evidence>
<reference evidence="1 2" key="1">
    <citation type="submission" date="2017-06" db="EMBL/GenBank/DDBJ databases">
        <title>Complete genome of Francisella halioticida.</title>
        <authorList>
            <person name="Sjodin A."/>
        </authorList>
    </citation>
    <scope>NUCLEOTIDE SEQUENCE [LARGE SCALE GENOMIC DNA]</scope>
    <source>
        <strain evidence="1 2">DSM 23729</strain>
    </source>
</reference>
<evidence type="ECO:0000313" key="2">
    <source>
        <dbReference type="Proteomes" id="UP000249910"/>
    </source>
</evidence>
<name>A0ABN5AXQ9_9GAMM</name>
<protein>
    <recommendedName>
        <fullName evidence="3">Phytanoyl-CoA dioxygenase</fullName>
    </recommendedName>
</protein>
<accession>A0ABN5AXQ9</accession>
<dbReference type="EMBL" id="CP022132">
    <property type="protein sequence ID" value="ASG68689.1"/>
    <property type="molecule type" value="Genomic_DNA"/>
</dbReference>
<proteinExistence type="predicted"/>
<gene>
    <name evidence="1" type="ORF">CDV26_10105</name>
</gene>
<dbReference type="Gene3D" id="2.60.120.620">
    <property type="entry name" value="q2cbj1_9rhob like domain"/>
    <property type="match status" value="1"/>
</dbReference>